<reference evidence="3 4" key="1">
    <citation type="submission" date="2020-08" db="EMBL/GenBank/DDBJ databases">
        <title>Genomic Encyclopedia of Type Strains, Phase IV (KMG-IV): sequencing the most valuable type-strain genomes for metagenomic binning, comparative biology and taxonomic classification.</title>
        <authorList>
            <person name="Goeker M."/>
        </authorList>
    </citation>
    <scope>NUCLEOTIDE SEQUENCE [LARGE SCALE GENOMIC DNA]</scope>
    <source>
        <strain evidence="3 4">DSM 27939</strain>
    </source>
</reference>
<sequence>MTSPMTLLAAAQHVLNQSGAPLHTGELTRQMLDGGLWTTQGRTPEASVYSALFMSLKRHGLSSPFVQTAPSTFGLRPISNVIVVPAAVAQQDQETAPSEDLAPVPVTKTFLDAAEAVLASLPPGQPMRIRELTETALSEGLLVTQGLTPVATMSAQLYQDIRRRAMRGQPMRFERHQNGFVSLHGGSGQAQTGTPDLAAEQSTPLQTVLLARLRAIDPRDLELLVEKLLAARGYVTVQVTAYSNDGGIDLRAEYTDGLMPERIAVQVKRQQANVGRPAIQSLRGSLATHERGLFVTTSSFTTGAREEAMRLTAAPIGLLAGEALAGLLIEHRIGVHEVDGELRLRDNLLEDPFTEPRLDAEDPHLSPLLRDRVAAGMCVSAINEKGGDANLWEIDDEVELRLSMEAMAELRVRPGMATE</sequence>
<dbReference type="GO" id="GO:0003677">
    <property type="term" value="F:DNA binding"/>
    <property type="evidence" value="ECO:0007669"/>
    <property type="project" value="InterPro"/>
</dbReference>
<dbReference type="RefSeq" id="WP_184137509.1">
    <property type="nucleotide sequence ID" value="NZ_JACHFL010000021.1"/>
</dbReference>
<dbReference type="InterPro" id="IPR052906">
    <property type="entry name" value="Type_IV_Methyl-Rstrct_Enzyme"/>
</dbReference>
<dbReference type="InterPro" id="IPR011335">
    <property type="entry name" value="Restrct_endonuc-II-like"/>
</dbReference>
<evidence type="ECO:0000259" key="2">
    <source>
        <dbReference type="PROSITE" id="PS51913"/>
    </source>
</evidence>
<evidence type="ECO:0000256" key="1">
    <source>
        <dbReference type="ARBA" id="ARBA00023163"/>
    </source>
</evidence>
<accession>A0A7W8JYU3</accession>
<feature type="domain" description="HTH HARE-type" evidence="2">
    <location>
        <begin position="108"/>
        <end position="186"/>
    </location>
</feature>
<dbReference type="InterPro" id="IPR007560">
    <property type="entry name" value="Restrct_endonuc_IV_Mrr"/>
</dbReference>
<dbReference type="Proteomes" id="UP000552709">
    <property type="component" value="Unassembled WGS sequence"/>
</dbReference>
<dbReference type="Pfam" id="PF04471">
    <property type="entry name" value="Mrr_cat"/>
    <property type="match status" value="1"/>
</dbReference>
<evidence type="ECO:0000313" key="4">
    <source>
        <dbReference type="Proteomes" id="UP000552709"/>
    </source>
</evidence>
<dbReference type="InterPro" id="IPR007759">
    <property type="entry name" value="Asxl_HARE-HTH"/>
</dbReference>
<dbReference type="PROSITE" id="PS51913">
    <property type="entry name" value="HTH_HARE"/>
    <property type="match status" value="2"/>
</dbReference>
<dbReference type="PANTHER" id="PTHR30015">
    <property type="entry name" value="MRR RESTRICTION SYSTEM PROTEIN"/>
    <property type="match status" value="1"/>
</dbReference>
<dbReference type="PANTHER" id="PTHR30015:SF7">
    <property type="entry name" value="TYPE IV METHYL-DIRECTED RESTRICTION ENZYME ECOKMRR"/>
    <property type="match status" value="1"/>
</dbReference>
<dbReference type="GO" id="GO:0009307">
    <property type="term" value="P:DNA restriction-modification system"/>
    <property type="evidence" value="ECO:0007669"/>
    <property type="project" value="InterPro"/>
</dbReference>
<comment type="caution">
    <text evidence="3">The sequence shown here is derived from an EMBL/GenBank/DDBJ whole genome shotgun (WGS) entry which is preliminary data.</text>
</comment>
<dbReference type="SUPFAM" id="SSF52980">
    <property type="entry name" value="Restriction endonuclease-like"/>
    <property type="match status" value="1"/>
</dbReference>
<name>A0A7W8JYU3_9DEIO</name>
<dbReference type="Pfam" id="PF05066">
    <property type="entry name" value="HARE-HTH"/>
    <property type="match status" value="2"/>
</dbReference>
<dbReference type="GO" id="GO:0015666">
    <property type="term" value="F:restriction endodeoxyribonuclease activity"/>
    <property type="evidence" value="ECO:0007669"/>
    <property type="project" value="TreeGrafter"/>
</dbReference>
<dbReference type="AlphaFoldDB" id="A0A7W8JYU3"/>
<dbReference type="GO" id="GO:0006355">
    <property type="term" value="P:regulation of DNA-templated transcription"/>
    <property type="evidence" value="ECO:0007669"/>
    <property type="project" value="InterPro"/>
</dbReference>
<protein>
    <submittedName>
        <fullName evidence="3">Restriction system protein</fullName>
    </submittedName>
</protein>
<keyword evidence="1" id="KW-0804">Transcription</keyword>
<organism evidence="3 4">
    <name type="scientific">Deinococcus humi</name>
    <dbReference type="NCBI Taxonomy" id="662880"/>
    <lineage>
        <taxon>Bacteria</taxon>
        <taxon>Thermotogati</taxon>
        <taxon>Deinococcota</taxon>
        <taxon>Deinococci</taxon>
        <taxon>Deinococcales</taxon>
        <taxon>Deinococcaceae</taxon>
        <taxon>Deinococcus</taxon>
    </lineage>
</organism>
<keyword evidence="4" id="KW-1185">Reference proteome</keyword>
<dbReference type="Gene3D" id="3.40.1350.10">
    <property type="match status" value="1"/>
</dbReference>
<proteinExistence type="predicted"/>
<feature type="domain" description="HTH HARE-type" evidence="2">
    <location>
        <begin position="5"/>
        <end position="78"/>
    </location>
</feature>
<evidence type="ECO:0000313" key="3">
    <source>
        <dbReference type="EMBL" id="MBB5365752.1"/>
    </source>
</evidence>
<dbReference type="InterPro" id="IPR011856">
    <property type="entry name" value="tRNA_endonuc-like_dom_sf"/>
</dbReference>
<dbReference type="EMBL" id="JACHFL010000021">
    <property type="protein sequence ID" value="MBB5365752.1"/>
    <property type="molecule type" value="Genomic_DNA"/>
</dbReference>
<gene>
    <name evidence="3" type="ORF">HNQ08_004878</name>
</gene>